<name>A0ABT8QMJ8_9FIRM</name>
<feature type="transmembrane region" description="Helical" evidence="6">
    <location>
        <begin position="333"/>
        <end position="352"/>
    </location>
</feature>
<comment type="caution">
    <text evidence="8">The sequence shown here is derived from an EMBL/GenBank/DDBJ whole genome shotgun (WGS) entry which is preliminary data.</text>
</comment>
<dbReference type="Pfam" id="PF12698">
    <property type="entry name" value="ABC2_membrane_3"/>
    <property type="match status" value="1"/>
</dbReference>
<accession>A0ABT8QMJ8</accession>
<feature type="transmembrane region" description="Helical" evidence="6">
    <location>
        <begin position="207"/>
        <end position="229"/>
    </location>
</feature>
<dbReference type="Proteomes" id="UP001176021">
    <property type="component" value="Unassembled WGS sequence"/>
</dbReference>
<organism evidence="8 9">
    <name type="scientific">Desulfosporosinus nitroreducens</name>
    <dbReference type="NCBI Taxonomy" id="2018668"/>
    <lineage>
        <taxon>Bacteria</taxon>
        <taxon>Bacillati</taxon>
        <taxon>Bacillota</taxon>
        <taxon>Clostridia</taxon>
        <taxon>Eubacteriales</taxon>
        <taxon>Desulfitobacteriaceae</taxon>
        <taxon>Desulfosporosinus</taxon>
    </lineage>
</organism>
<keyword evidence="2" id="KW-1003">Cell membrane</keyword>
<evidence type="ECO:0000256" key="6">
    <source>
        <dbReference type="SAM" id="Phobius"/>
    </source>
</evidence>
<proteinExistence type="predicted"/>
<keyword evidence="5 6" id="KW-0472">Membrane</keyword>
<evidence type="ECO:0000256" key="3">
    <source>
        <dbReference type="ARBA" id="ARBA00022692"/>
    </source>
</evidence>
<keyword evidence="4 6" id="KW-1133">Transmembrane helix</keyword>
<dbReference type="InterPro" id="IPR013525">
    <property type="entry name" value="ABC2_TM"/>
</dbReference>
<protein>
    <submittedName>
        <fullName evidence="8">ABC transporter permease</fullName>
    </submittedName>
</protein>
<dbReference type="PANTHER" id="PTHR30294:SF46">
    <property type="entry name" value="ABC TRANSPORTER PERMEASE"/>
    <property type="match status" value="1"/>
</dbReference>
<sequence length="379" mass="42356">MKPLIDEWRHIIKGKFIILILLVPLVVAAVFGYIFKNSYVSEAPLAIIDLDHSTYSRQLIDKLNSSQYVHVLDIYDNFVEAELLLYNEKFSGVLYLPTGLEAAYLKGSPINMGLYLDMTLAASATSIRTGVNEVVGLENAAKSTPLTAIVLEQRTLFNPTNSTIMSAVVMFVNLIMLVLLGSNTINIVPRLREEGRLQDELKHPLGIIFRVVPYVLIASVSSYLVMGVLKQIGGLRFEAHWLQIMIPFLLYMLDTSLLAMLIGWTALSVDKANGRILWLMMPSFLLSGGQVSVALLPELLQWINKVIPLSLHFKFLRGLGYKGGDLRYFIPELGQYIVLTSGFLLVIFFLVLKEKHEVRKLKTQGPITNATSVQKAPGF</sequence>
<keyword evidence="3 6" id="KW-0812">Transmembrane</keyword>
<feature type="transmembrane region" description="Helical" evidence="6">
    <location>
        <begin position="164"/>
        <end position="186"/>
    </location>
</feature>
<feature type="transmembrane region" description="Helical" evidence="6">
    <location>
        <begin position="241"/>
        <end position="264"/>
    </location>
</feature>
<dbReference type="Gene3D" id="3.40.1710.10">
    <property type="entry name" value="abc type-2 transporter like domain"/>
    <property type="match status" value="1"/>
</dbReference>
<evidence type="ECO:0000256" key="5">
    <source>
        <dbReference type="ARBA" id="ARBA00023136"/>
    </source>
</evidence>
<dbReference type="EMBL" id="JAMJEV010000005">
    <property type="protein sequence ID" value="MDO0822553.1"/>
    <property type="molecule type" value="Genomic_DNA"/>
</dbReference>
<evidence type="ECO:0000313" key="8">
    <source>
        <dbReference type="EMBL" id="MDO0822553.1"/>
    </source>
</evidence>
<dbReference type="RefSeq" id="WP_301999048.1">
    <property type="nucleotide sequence ID" value="NZ_JAMJEV010000005.1"/>
</dbReference>
<evidence type="ECO:0000256" key="2">
    <source>
        <dbReference type="ARBA" id="ARBA00022475"/>
    </source>
</evidence>
<evidence type="ECO:0000256" key="4">
    <source>
        <dbReference type="ARBA" id="ARBA00022989"/>
    </source>
</evidence>
<gene>
    <name evidence="8" type="ORF">M8H41_06750</name>
</gene>
<evidence type="ECO:0000313" key="9">
    <source>
        <dbReference type="Proteomes" id="UP001176021"/>
    </source>
</evidence>
<keyword evidence="9" id="KW-1185">Reference proteome</keyword>
<comment type="subcellular location">
    <subcellularLocation>
        <location evidence="1">Cell membrane</location>
        <topology evidence="1">Multi-pass membrane protein</topology>
    </subcellularLocation>
</comment>
<dbReference type="PANTHER" id="PTHR30294">
    <property type="entry name" value="MEMBRANE COMPONENT OF ABC TRANSPORTER YHHJ-RELATED"/>
    <property type="match status" value="1"/>
</dbReference>
<feature type="transmembrane region" description="Helical" evidence="6">
    <location>
        <begin position="16"/>
        <end position="35"/>
    </location>
</feature>
<feature type="transmembrane region" description="Helical" evidence="6">
    <location>
        <begin position="276"/>
        <end position="296"/>
    </location>
</feature>
<evidence type="ECO:0000259" key="7">
    <source>
        <dbReference type="Pfam" id="PF12698"/>
    </source>
</evidence>
<evidence type="ECO:0000256" key="1">
    <source>
        <dbReference type="ARBA" id="ARBA00004651"/>
    </source>
</evidence>
<reference evidence="8" key="1">
    <citation type="submission" date="2022-05" db="EMBL/GenBank/DDBJ databases">
        <title>Expanded diversity of anoxic marine methylotrophy in a Black Sea sulfate reducing microorganism.</title>
        <authorList>
            <person name="Fischer P.Q."/>
            <person name="Stams A.J.M."/>
            <person name="Villanueva L."/>
            <person name="Sousa D.Z."/>
        </authorList>
    </citation>
    <scope>NUCLEOTIDE SEQUENCE</scope>
    <source>
        <strain evidence="8">P130</strain>
    </source>
</reference>
<feature type="domain" description="ABC-2 type transporter transmembrane" evidence="7">
    <location>
        <begin position="15"/>
        <end position="352"/>
    </location>
</feature>
<dbReference type="InterPro" id="IPR051449">
    <property type="entry name" value="ABC-2_transporter_component"/>
</dbReference>